<sequence>MDLDGLLDLEENFYAEGYELGVKDGETAGYNEGSVFAVEKGFEKFRELGRLYGKGIIWAKRLPGSHGLLQAAKTPNSVSESSENHAAHDGLHLPDLPPNPRLEKHLATFLSLVDPLTLVMENTEEAVAEFDERLKKATAKAKIIERMLGETGSTHQHEDSQAKSGHAKQAATSGNIEDIGPLPARMMLEA</sequence>
<keyword evidence="2" id="KW-0175">Coiled coil</keyword>
<dbReference type="KEGG" id="ure:UREG_05727"/>
<comment type="similarity">
    <text evidence="1">Belongs to the LTO1 family.</text>
</comment>
<dbReference type="eggNOG" id="ENOG502S9TX">
    <property type="taxonomic scope" value="Eukaryota"/>
</dbReference>
<evidence type="ECO:0000259" key="4">
    <source>
        <dbReference type="Pfam" id="PF09811"/>
    </source>
</evidence>
<evidence type="ECO:0000313" key="5">
    <source>
        <dbReference type="EMBL" id="EEP80885.1"/>
    </source>
</evidence>
<feature type="compositionally biased region" description="Basic and acidic residues" evidence="3">
    <location>
        <begin position="82"/>
        <end position="92"/>
    </location>
</feature>
<accession>C4JTD8</accession>
<dbReference type="EMBL" id="CH476617">
    <property type="protein sequence ID" value="EEP80885.1"/>
    <property type="molecule type" value="Genomic_DNA"/>
</dbReference>
<dbReference type="PANTHER" id="PTHR28532:SF1">
    <property type="entry name" value="ORAL CANCER OVEREXPRESSED 1"/>
    <property type="match status" value="1"/>
</dbReference>
<evidence type="ECO:0000256" key="1">
    <source>
        <dbReference type="ARBA" id="ARBA00038090"/>
    </source>
</evidence>
<dbReference type="InterPro" id="IPR019191">
    <property type="entry name" value="Essential_protein_Yae1_N"/>
</dbReference>
<evidence type="ECO:0000313" key="6">
    <source>
        <dbReference type="Proteomes" id="UP000002058"/>
    </source>
</evidence>
<feature type="region of interest" description="Disordered" evidence="3">
    <location>
        <begin position="73"/>
        <end position="96"/>
    </location>
</feature>
<proteinExistence type="inferred from homology"/>
<reference evidence="6" key="1">
    <citation type="journal article" date="2009" name="Genome Res.">
        <title>Comparative genomic analyses of the human fungal pathogens Coccidioides and their relatives.</title>
        <authorList>
            <person name="Sharpton T.J."/>
            <person name="Stajich J.E."/>
            <person name="Rounsley S.D."/>
            <person name="Gardner M.J."/>
            <person name="Wortman J.R."/>
            <person name="Jordar V.S."/>
            <person name="Maiti R."/>
            <person name="Kodira C.D."/>
            <person name="Neafsey D.E."/>
            <person name="Zeng Q."/>
            <person name="Hung C.-Y."/>
            <person name="McMahan C."/>
            <person name="Muszewska A."/>
            <person name="Grynberg M."/>
            <person name="Mandel M.A."/>
            <person name="Kellner E.M."/>
            <person name="Barker B.M."/>
            <person name="Galgiani J.N."/>
            <person name="Orbach M.J."/>
            <person name="Kirkland T.N."/>
            <person name="Cole G.T."/>
            <person name="Henn M.R."/>
            <person name="Birren B.W."/>
            <person name="Taylor J.W."/>
        </authorList>
    </citation>
    <scope>NUCLEOTIDE SEQUENCE [LARGE SCALE GENOMIC DNA]</scope>
    <source>
        <strain evidence="6">UAMH 1704</strain>
    </source>
</reference>
<dbReference type="InParanoid" id="C4JTD8"/>
<dbReference type="RefSeq" id="XP_002585038.1">
    <property type="nucleotide sequence ID" value="XM_002584992.1"/>
</dbReference>
<evidence type="ECO:0000256" key="2">
    <source>
        <dbReference type="SAM" id="Coils"/>
    </source>
</evidence>
<dbReference type="InterPro" id="IPR052436">
    <property type="entry name" value="LTO1_adapter"/>
</dbReference>
<dbReference type="OrthoDB" id="48036at2759"/>
<dbReference type="PANTHER" id="PTHR28532">
    <property type="entry name" value="GEO13458P1"/>
    <property type="match status" value="1"/>
</dbReference>
<name>C4JTD8_UNCRE</name>
<keyword evidence="6" id="KW-1185">Reference proteome</keyword>
<dbReference type="HOGENOM" id="CLU_093235_0_0_1"/>
<feature type="region of interest" description="Disordered" evidence="3">
    <location>
        <begin position="148"/>
        <end position="190"/>
    </location>
</feature>
<evidence type="ECO:0000256" key="3">
    <source>
        <dbReference type="SAM" id="MobiDB-lite"/>
    </source>
</evidence>
<dbReference type="Proteomes" id="UP000002058">
    <property type="component" value="Unassembled WGS sequence"/>
</dbReference>
<dbReference type="GeneID" id="8442983"/>
<dbReference type="FunCoup" id="C4JTD8">
    <property type="interactions" value="13"/>
</dbReference>
<feature type="coiled-coil region" evidence="2">
    <location>
        <begin position="120"/>
        <end position="147"/>
    </location>
</feature>
<dbReference type="AlphaFoldDB" id="C4JTD8"/>
<feature type="domain" description="Essential protein Yae1 N-terminal" evidence="4">
    <location>
        <begin position="17"/>
        <end position="54"/>
    </location>
</feature>
<dbReference type="VEuPathDB" id="FungiDB:UREG_05727"/>
<gene>
    <name evidence="5" type="ORF">UREG_05727</name>
</gene>
<protein>
    <recommendedName>
        <fullName evidence="4">Essential protein Yae1 N-terminal domain-containing protein</fullName>
    </recommendedName>
</protein>
<organism evidence="5 6">
    <name type="scientific">Uncinocarpus reesii (strain UAMH 1704)</name>
    <dbReference type="NCBI Taxonomy" id="336963"/>
    <lineage>
        <taxon>Eukaryota</taxon>
        <taxon>Fungi</taxon>
        <taxon>Dikarya</taxon>
        <taxon>Ascomycota</taxon>
        <taxon>Pezizomycotina</taxon>
        <taxon>Eurotiomycetes</taxon>
        <taxon>Eurotiomycetidae</taxon>
        <taxon>Onygenales</taxon>
        <taxon>Onygenaceae</taxon>
        <taxon>Uncinocarpus</taxon>
    </lineage>
</organism>
<dbReference type="Pfam" id="PF09811">
    <property type="entry name" value="Yae1_N"/>
    <property type="match status" value="1"/>
</dbReference>
<dbReference type="OMA" id="QFYNEGY"/>
<dbReference type="STRING" id="336963.C4JTD8"/>